<dbReference type="InterPro" id="IPR006837">
    <property type="entry name" value="Divergent_DAC"/>
</dbReference>
<dbReference type="EMBL" id="UOEQ01000072">
    <property type="protein sequence ID" value="VAW15757.1"/>
    <property type="molecule type" value="Genomic_DNA"/>
</dbReference>
<dbReference type="Gene3D" id="3.20.20.370">
    <property type="entry name" value="Glycoside hydrolase/deacetylase"/>
    <property type="match status" value="1"/>
</dbReference>
<evidence type="ECO:0000256" key="1">
    <source>
        <dbReference type="SAM" id="Phobius"/>
    </source>
</evidence>
<dbReference type="PANTHER" id="PTHR30105:SF2">
    <property type="entry name" value="DIVERGENT POLYSACCHARIDE DEACETYLASE SUPERFAMILY"/>
    <property type="match status" value="1"/>
</dbReference>
<evidence type="ECO:0000313" key="2">
    <source>
        <dbReference type="EMBL" id="VAW15757.1"/>
    </source>
</evidence>
<organism evidence="2">
    <name type="scientific">hydrothermal vent metagenome</name>
    <dbReference type="NCBI Taxonomy" id="652676"/>
    <lineage>
        <taxon>unclassified sequences</taxon>
        <taxon>metagenomes</taxon>
        <taxon>ecological metagenomes</taxon>
    </lineage>
</organism>
<accession>A0A3B0TQU5</accession>
<keyword evidence="1" id="KW-1133">Transmembrane helix</keyword>
<dbReference type="AlphaFoldDB" id="A0A3B0TQU5"/>
<dbReference type="PANTHER" id="PTHR30105">
    <property type="entry name" value="UNCHARACTERIZED YIBQ-RELATED"/>
    <property type="match status" value="1"/>
</dbReference>
<dbReference type="Pfam" id="PF04748">
    <property type="entry name" value="Polysacc_deac_2"/>
    <property type="match status" value="1"/>
</dbReference>
<evidence type="ECO:0008006" key="3">
    <source>
        <dbReference type="Google" id="ProtNLM"/>
    </source>
</evidence>
<keyword evidence="1" id="KW-0472">Membrane</keyword>
<feature type="transmembrane region" description="Helical" evidence="1">
    <location>
        <begin position="33"/>
        <end position="51"/>
    </location>
</feature>
<dbReference type="GO" id="GO:0005975">
    <property type="term" value="P:carbohydrate metabolic process"/>
    <property type="evidence" value="ECO:0007669"/>
    <property type="project" value="InterPro"/>
</dbReference>
<reference evidence="2" key="1">
    <citation type="submission" date="2018-06" db="EMBL/GenBank/DDBJ databases">
        <authorList>
            <person name="Zhirakovskaya E."/>
        </authorList>
    </citation>
    <scope>NUCLEOTIDE SEQUENCE</scope>
</reference>
<name>A0A3B0TQU5_9ZZZZ</name>
<sequence>MADDLSSPLGKKKRPKFSMILAYGARELPLGRILFGLSGLIVIGFLARILIVDDPTGGQPTIEVPISTNINSNSVAQEISIQSQISNPEQNSPIIISNELQTPQIINVENAAQPPEFAANQRDEFGNLSELIEETENGPIPRIGPNGLTPFNSYSRPSITPQSASGKSLVAIVVTGMGINEGATMEAISSLPDNITLAFAPYGRSIDRTTAAARAGGHEYLLEIPMEPFDYPNSDPGPHTLLTGFTARVNLERLFWLMARTGGYMGMINNLGARFTSSANDMAPFMEELGTRGIAYLDDGSSNRSLSRQLATANQVPFARASLLLDQNPSRAAILSQLQILVETARRDGKAIGIISALPVSINTIVSWSAQLEDQTIELVPVSALMNVAN</sequence>
<gene>
    <name evidence="2" type="ORF">MNBD_ALPHA11-268</name>
</gene>
<proteinExistence type="predicted"/>
<dbReference type="CDD" id="cd10936">
    <property type="entry name" value="CE4_DAC2"/>
    <property type="match status" value="1"/>
</dbReference>
<dbReference type="SUPFAM" id="SSF88713">
    <property type="entry name" value="Glycoside hydrolase/deacetylase"/>
    <property type="match status" value="1"/>
</dbReference>
<keyword evidence="1" id="KW-0812">Transmembrane</keyword>
<protein>
    <recommendedName>
        <fullName evidence="3">Divergent polysaccharide deacetylase family protein</fullName>
    </recommendedName>
</protein>
<dbReference type="InterPro" id="IPR011330">
    <property type="entry name" value="Glyco_hydro/deAcase_b/a-brl"/>
</dbReference>